<comment type="catalytic activity">
    <reaction evidence="8">
        <text>a 2'-deoxycytidine in DNA + S-adenosyl-L-methionine = an N(4)-methyl-2'-deoxycytidine in DNA + S-adenosyl-L-homocysteine + H(+)</text>
        <dbReference type="Rhea" id="RHEA:16857"/>
        <dbReference type="Rhea" id="RHEA-COMP:11369"/>
        <dbReference type="Rhea" id="RHEA-COMP:13674"/>
        <dbReference type="ChEBI" id="CHEBI:15378"/>
        <dbReference type="ChEBI" id="CHEBI:57856"/>
        <dbReference type="ChEBI" id="CHEBI:59789"/>
        <dbReference type="ChEBI" id="CHEBI:85452"/>
        <dbReference type="ChEBI" id="CHEBI:137933"/>
        <dbReference type="EC" id="2.1.1.113"/>
    </reaction>
</comment>
<evidence type="ECO:0000256" key="5">
    <source>
        <dbReference type="ARBA" id="ARBA00022691"/>
    </source>
</evidence>
<dbReference type="GO" id="GO:0015667">
    <property type="term" value="F:site-specific DNA-methyltransferase (cytosine-N4-specific) activity"/>
    <property type="evidence" value="ECO:0007669"/>
    <property type="project" value="UniProtKB-EC"/>
</dbReference>
<dbReference type="SUPFAM" id="SSF53335">
    <property type="entry name" value="S-adenosyl-L-methionine-dependent methyltransferases"/>
    <property type="match status" value="1"/>
</dbReference>
<dbReference type="InterPro" id="IPR029063">
    <property type="entry name" value="SAM-dependent_MTases_sf"/>
</dbReference>
<feature type="domain" description="DNA methylase N-4/N-6" evidence="9">
    <location>
        <begin position="29"/>
        <end position="258"/>
    </location>
</feature>
<dbReference type="GO" id="GO:0005737">
    <property type="term" value="C:cytoplasm"/>
    <property type="evidence" value="ECO:0007669"/>
    <property type="project" value="TreeGrafter"/>
</dbReference>
<dbReference type="InterPro" id="IPR002941">
    <property type="entry name" value="DNA_methylase_N4/N6"/>
</dbReference>
<dbReference type="Gene3D" id="3.40.50.150">
    <property type="entry name" value="Vaccinia Virus protein VP39"/>
    <property type="match status" value="1"/>
</dbReference>
<comment type="caution">
    <text evidence="10">The sequence shown here is derived from an EMBL/GenBank/DDBJ whole genome shotgun (WGS) entry which is preliminary data.</text>
</comment>
<evidence type="ECO:0000313" key="10">
    <source>
        <dbReference type="EMBL" id="KAA6333463.1"/>
    </source>
</evidence>
<accession>A0A5J4RK26</accession>
<organism evidence="10">
    <name type="scientific">termite gut metagenome</name>
    <dbReference type="NCBI Taxonomy" id="433724"/>
    <lineage>
        <taxon>unclassified sequences</taxon>
        <taxon>metagenomes</taxon>
        <taxon>organismal metagenomes</taxon>
    </lineage>
</organism>
<dbReference type="GO" id="GO:0009307">
    <property type="term" value="P:DNA restriction-modification system"/>
    <property type="evidence" value="ECO:0007669"/>
    <property type="project" value="UniProtKB-KW"/>
</dbReference>
<gene>
    <name evidence="10" type="ORF">EZS27_018131</name>
</gene>
<dbReference type="InterPro" id="IPR001091">
    <property type="entry name" value="RM_Methyltransferase"/>
</dbReference>
<dbReference type="GO" id="GO:0032259">
    <property type="term" value="P:methylation"/>
    <property type="evidence" value="ECO:0007669"/>
    <property type="project" value="UniProtKB-KW"/>
</dbReference>
<dbReference type="GO" id="GO:0009007">
    <property type="term" value="F:site-specific DNA-methyltransferase (adenine-specific) activity"/>
    <property type="evidence" value="ECO:0007669"/>
    <property type="project" value="TreeGrafter"/>
</dbReference>
<evidence type="ECO:0000256" key="1">
    <source>
        <dbReference type="ARBA" id="ARBA00010203"/>
    </source>
</evidence>
<evidence type="ECO:0000256" key="2">
    <source>
        <dbReference type="ARBA" id="ARBA00012185"/>
    </source>
</evidence>
<evidence type="ECO:0000256" key="4">
    <source>
        <dbReference type="ARBA" id="ARBA00022679"/>
    </source>
</evidence>
<dbReference type="PROSITE" id="PS00093">
    <property type="entry name" value="N4_MTASE"/>
    <property type="match status" value="1"/>
</dbReference>
<dbReference type="InterPro" id="IPR017985">
    <property type="entry name" value="MeTrfase_CN4_CS"/>
</dbReference>
<evidence type="ECO:0000256" key="3">
    <source>
        <dbReference type="ARBA" id="ARBA00022603"/>
    </source>
</evidence>
<evidence type="ECO:0000259" key="9">
    <source>
        <dbReference type="Pfam" id="PF01555"/>
    </source>
</evidence>
<dbReference type="AlphaFoldDB" id="A0A5J4RK26"/>
<keyword evidence="4 10" id="KW-0808">Transferase</keyword>
<reference evidence="10" key="1">
    <citation type="submission" date="2019-03" db="EMBL/GenBank/DDBJ databases">
        <title>Single cell metagenomics reveals metabolic interactions within the superorganism composed of flagellate Streblomastix strix and complex community of Bacteroidetes bacteria on its surface.</title>
        <authorList>
            <person name="Treitli S.C."/>
            <person name="Kolisko M."/>
            <person name="Husnik F."/>
            <person name="Keeling P."/>
            <person name="Hampl V."/>
        </authorList>
    </citation>
    <scope>NUCLEOTIDE SEQUENCE</scope>
    <source>
        <strain evidence="10">STM</strain>
    </source>
</reference>
<keyword evidence="7" id="KW-0238">DNA-binding</keyword>
<keyword evidence="6" id="KW-0680">Restriction system</keyword>
<keyword evidence="3 10" id="KW-0489">Methyltransferase</keyword>
<evidence type="ECO:0000256" key="6">
    <source>
        <dbReference type="ARBA" id="ARBA00022747"/>
    </source>
</evidence>
<protein>
    <recommendedName>
        <fullName evidence="2">site-specific DNA-methyltransferase (cytosine-N(4)-specific)</fullName>
        <ecNumber evidence="2">2.1.1.113</ecNumber>
    </recommendedName>
</protein>
<dbReference type="PANTHER" id="PTHR13370:SF3">
    <property type="entry name" value="TRNA (GUANINE(10)-N2)-METHYLTRANSFERASE HOMOLOG"/>
    <property type="match status" value="1"/>
</dbReference>
<evidence type="ECO:0000256" key="7">
    <source>
        <dbReference type="ARBA" id="ARBA00023125"/>
    </source>
</evidence>
<comment type="similarity">
    <text evidence="1">Belongs to the N(4)/N(6)-methyltransferase family. N(4) subfamily.</text>
</comment>
<name>A0A5J4RK26_9ZZZZ</name>
<dbReference type="GO" id="GO:0008170">
    <property type="term" value="F:N-methyltransferase activity"/>
    <property type="evidence" value="ECO:0007669"/>
    <property type="project" value="InterPro"/>
</dbReference>
<keyword evidence="5" id="KW-0949">S-adenosyl-L-methionine</keyword>
<evidence type="ECO:0000256" key="8">
    <source>
        <dbReference type="ARBA" id="ARBA00049120"/>
    </source>
</evidence>
<dbReference type="EMBL" id="SNRY01001111">
    <property type="protein sequence ID" value="KAA6333463.1"/>
    <property type="molecule type" value="Genomic_DNA"/>
</dbReference>
<dbReference type="EC" id="2.1.1.113" evidence="2"/>
<sequence>MHTEISNIKMNTIFNHSSEIMGEIPDNIVSLMVTSPPYNINVHYGNKWLNGKLIDTKGKKYEDNLEELKYRNMLEKVILETKRVLKDDGQIWLNIKNRYDDGNIIPPFWIIDFFQDMYLKNIIIWNFDWGGSSSKRFCSRYEYIFFFTKHKDNYIFNLEDVKIPALNYRPDRYKSQLKNPTDVWRISLVSGNSPERTEHPAQYPEELIERIIKTGTNQGDLVLDPFMGSGTTAVVAKKLGRKYVGYEIEQEFIKTAEKRLNHVGTELF</sequence>
<dbReference type="PANTHER" id="PTHR13370">
    <property type="entry name" value="RNA METHYLASE-RELATED"/>
    <property type="match status" value="1"/>
</dbReference>
<dbReference type="GO" id="GO:0003677">
    <property type="term" value="F:DNA binding"/>
    <property type="evidence" value="ECO:0007669"/>
    <property type="project" value="UniProtKB-KW"/>
</dbReference>
<proteinExistence type="inferred from homology"/>
<dbReference type="Pfam" id="PF01555">
    <property type="entry name" value="N6_N4_Mtase"/>
    <property type="match status" value="1"/>
</dbReference>
<dbReference type="PRINTS" id="PR00508">
    <property type="entry name" value="S21N4MTFRASE"/>
</dbReference>